<evidence type="ECO:0000313" key="4">
    <source>
        <dbReference type="Proteomes" id="UP000248039"/>
    </source>
</evidence>
<dbReference type="Proteomes" id="UP000248039">
    <property type="component" value="Unassembled WGS sequence"/>
</dbReference>
<dbReference type="InterPro" id="IPR009003">
    <property type="entry name" value="Peptidase_S1_PA"/>
</dbReference>
<dbReference type="GO" id="GO:0004252">
    <property type="term" value="F:serine-type endopeptidase activity"/>
    <property type="evidence" value="ECO:0007669"/>
    <property type="project" value="InterPro"/>
</dbReference>
<proteinExistence type="predicted"/>
<keyword evidence="4" id="KW-1185">Reference proteome</keyword>
<keyword evidence="1" id="KW-0732">Signal</keyword>
<dbReference type="Pfam" id="PF00089">
    <property type="entry name" value="Trypsin"/>
    <property type="match status" value="1"/>
</dbReference>
<dbReference type="EMBL" id="PYBW01000128">
    <property type="protein sequence ID" value="PYC69525.1"/>
    <property type="molecule type" value="Genomic_DNA"/>
</dbReference>
<accession>A0A2V4NV09</accession>
<dbReference type="OrthoDB" id="9815928at2"/>
<organism evidence="3 4">
    <name type="scientific">Streptomyces tateyamensis</name>
    <dbReference type="NCBI Taxonomy" id="565073"/>
    <lineage>
        <taxon>Bacteria</taxon>
        <taxon>Bacillati</taxon>
        <taxon>Actinomycetota</taxon>
        <taxon>Actinomycetes</taxon>
        <taxon>Kitasatosporales</taxon>
        <taxon>Streptomycetaceae</taxon>
        <taxon>Streptomyces</taxon>
    </lineage>
</organism>
<dbReference type="InterPro" id="IPR013517">
    <property type="entry name" value="FG-GAP"/>
</dbReference>
<comment type="caution">
    <text evidence="3">The sequence shown here is derived from an EMBL/GenBank/DDBJ whole genome shotgun (WGS) entry which is preliminary data.</text>
</comment>
<name>A0A2V4NV09_9ACTN</name>
<dbReference type="SUPFAM" id="SSF69318">
    <property type="entry name" value="Integrin alpha N-terminal domain"/>
    <property type="match status" value="1"/>
</dbReference>
<dbReference type="Gene3D" id="2.40.128.340">
    <property type="match status" value="3"/>
</dbReference>
<dbReference type="PANTHER" id="PTHR44103:SF1">
    <property type="entry name" value="PROPROTEIN CONVERTASE P"/>
    <property type="match status" value="1"/>
</dbReference>
<reference evidence="3 4" key="1">
    <citation type="submission" date="2018-03" db="EMBL/GenBank/DDBJ databases">
        <title>Bioinformatic expansion and discovery of thiopeptide antibiotics.</title>
        <authorList>
            <person name="Schwalen C.J."/>
            <person name="Hudson G.A."/>
            <person name="Mitchell D.A."/>
        </authorList>
    </citation>
    <scope>NUCLEOTIDE SEQUENCE [LARGE SCALE GENOMIC DNA]</scope>
    <source>
        <strain evidence="3 4">ATCC 21389</strain>
    </source>
</reference>
<dbReference type="Pfam" id="PF13517">
    <property type="entry name" value="FG-GAP_3"/>
    <property type="match status" value="2"/>
</dbReference>
<dbReference type="GO" id="GO:0006508">
    <property type="term" value="P:proteolysis"/>
    <property type="evidence" value="ECO:0007669"/>
    <property type="project" value="InterPro"/>
</dbReference>
<dbReference type="Gene3D" id="2.40.10.10">
    <property type="entry name" value="Trypsin-like serine proteases"/>
    <property type="match status" value="1"/>
</dbReference>
<dbReference type="AlphaFoldDB" id="A0A2V4NV09"/>
<dbReference type="SUPFAM" id="SSF50494">
    <property type="entry name" value="Trypsin-like serine proteases"/>
    <property type="match status" value="1"/>
</dbReference>
<sequence>MSGNALLRFDAREHCPLASARFTPLTRGTLAFPGRALVLRGVDLHIHRRVSWPLAAVLVLPALAGLTTAATAAEPVPPTAVEDFSYPGAAQILAGQNITLKSGDGHIVLADCASGSGLVQLYSRAANPSEVCFKITGPTGYLALEIPQVYNIKGDDHAIKATLNTAGTVSSVDINKNAWTPVGEGSATSDATLLELNATGGTAAPAATNAYPAIGTVTVGRPGHPGSRACSATLVATQWVLTAASCFAADPNQPTTVPAGPPATATTAAFGNHTLAVTGLVPRTDRDVVLARLASPIADITPATIGAAATAGQSLKTGGTGRTATDWLSATAHAGDATVGAVAATSLTLTPTAGTVCKGDTGGPSFTAGSNGAIAVSGVHSLSGQAGCLSESSTLTTVTDARVDDLGSWVSANTPRGQWSSSDYNGDGHGDIGMAYRHGDGSIGFFTSVTDGGGNFGPFIGGYSVPAGNWDWNSMKLFAGDFNGDGRTDLGMMYRHSDGSITMHTGLADANGLIQTITGAGYTVPASGNWDWNAFQIFAGDYNGDGRTDLALAYHHTDGSIGFYTSVTDAGGNFGPFAGGYLVPANAGWDWNSMKLFAGDFNGDGRADIGMMYRHGDGSITMHTGLADANGLIQTITGAGYTVPASGNWDWNAFQIFAGDYNGDGRTDVAMVYRHTDGSIGFFTSVTDGGGNFGPFTGGYSVPAGSWDWNSMKLFAGDFNGDGRTDIGMMYRHGDGSITMHTGLADANGLIQTITGAGYTVPAAGNWDWNAFQLH</sequence>
<evidence type="ECO:0000256" key="1">
    <source>
        <dbReference type="ARBA" id="ARBA00022729"/>
    </source>
</evidence>
<dbReference type="PRINTS" id="PR00722">
    <property type="entry name" value="CHYMOTRYPSIN"/>
</dbReference>
<protein>
    <recommendedName>
        <fullName evidence="2">Peptidase S1 domain-containing protein</fullName>
    </recommendedName>
</protein>
<dbReference type="InterPro" id="IPR001314">
    <property type="entry name" value="Peptidase_S1A"/>
</dbReference>
<dbReference type="InterPro" id="IPR001254">
    <property type="entry name" value="Trypsin_dom"/>
</dbReference>
<gene>
    <name evidence="3" type="ORF">C7C46_27950</name>
</gene>
<dbReference type="InterPro" id="IPR028994">
    <property type="entry name" value="Integrin_alpha_N"/>
</dbReference>
<dbReference type="InterPro" id="IPR043504">
    <property type="entry name" value="Peptidase_S1_PA_chymotrypsin"/>
</dbReference>
<evidence type="ECO:0000313" key="3">
    <source>
        <dbReference type="EMBL" id="PYC69525.1"/>
    </source>
</evidence>
<evidence type="ECO:0000259" key="2">
    <source>
        <dbReference type="PROSITE" id="PS50240"/>
    </source>
</evidence>
<feature type="domain" description="Peptidase S1" evidence="2">
    <location>
        <begin position="198"/>
        <end position="415"/>
    </location>
</feature>
<dbReference type="PROSITE" id="PS50240">
    <property type="entry name" value="TRYPSIN_DOM"/>
    <property type="match status" value="1"/>
</dbReference>
<dbReference type="PANTHER" id="PTHR44103">
    <property type="entry name" value="PROPROTEIN CONVERTASE P"/>
    <property type="match status" value="1"/>
</dbReference>